<dbReference type="EMBL" id="KB020514">
    <property type="protein sequence ID" value="ELA36413.1"/>
    <property type="molecule type" value="Genomic_DNA"/>
</dbReference>
<sequence>MGFHFNPNMFNTIRWSVWGQQIWALVGAVAALTTMAILLGKFNNRPVFNQMGVTLNAIISVLSVAVKAAVAFVLSECMAQWKWILYAREDRLMIDFDRLDGAARGPLGSLRVLSRTKGASIAQFGAILTIVALALDPFAQQLLRLREAIVYDKSNNDTSALISRAAEYSLGVAHTEKTHFTNLTWDWERNASITTAEFDFWNITTSIPPSMEGAIMSGFYKSPEELQRETLFRCSSGNCTFEPFVTLGVCHRCTDLSANLTRMPGNYDELLNTIKPYHTANTPGIIVNGSTMYATGFSLPNGHYIANTEGCQPYHRQKCNSESYTTTSFGTGNPNNTVTMTDIDTLLWSMSIIYADIKALNASGALKDLDPWSEEPQPPEVTWPNVSLKALECGLCYCAKRITSNVENGRLEETVAEIANTKRSEFSWDLPKNIYMNINDKYDRIPPEYRAPPDELRSLEFHKLWSVVTKNPLEIVKASKEDDWQMQSSRNQVTIQSESVKSISAYIQTLFRWEPWFNDTKVRAQLSRLEGMENAVGFNGASFGPVTSLYAAAQPPALNRLVSLSRSDFAGVSAVFESMAMSMTNEIRRTHEDADVARNGMNTMTYEGLVGSTVVLYEVKWQWIALHVTVLTLACTLMLMTIINTRSNVDVPLWKSSSLAALRRGNDIGGLLKDSGKSVADMEDAARKMYMSGRRIDVEETKYQGKQYSNLVESERAWQIDLSEGLAETSTTDTVEERFEPPSPASFHDQGLEMAPKTYSHTF</sequence>
<evidence type="ECO:0000256" key="1">
    <source>
        <dbReference type="SAM" id="MobiDB-lite"/>
    </source>
</evidence>
<keyword evidence="2" id="KW-1133">Transmembrane helix</keyword>
<proteinExistence type="predicted"/>
<dbReference type="AlphaFoldDB" id="L2GEH9"/>
<dbReference type="HOGENOM" id="CLU_015092_4_3_1"/>
<dbReference type="InterPro" id="IPR021514">
    <property type="entry name" value="DUF3176"/>
</dbReference>
<feature type="transmembrane region" description="Helical" evidence="2">
    <location>
        <begin position="20"/>
        <end position="40"/>
    </location>
</feature>
<keyword evidence="2" id="KW-0812">Transmembrane</keyword>
<name>L2GEH9_COLFN</name>
<feature type="transmembrane region" description="Helical" evidence="2">
    <location>
        <begin position="52"/>
        <end position="74"/>
    </location>
</feature>
<dbReference type="STRING" id="1213859.L2GEH9"/>
<evidence type="ECO:0000313" key="3">
    <source>
        <dbReference type="EMBL" id="ELA36413.1"/>
    </source>
</evidence>
<keyword evidence="2" id="KW-0472">Membrane</keyword>
<accession>L2GEH9</accession>
<organism evidence="3">
    <name type="scientific">Colletotrichum fructicola (strain Nara gc5)</name>
    <name type="common">Anthracnose fungus</name>
    <name type="synonym">Colletotrichum gloeosporioides (strain Nara gc5)</name>
    <dbReference type="NCBI Taxonomy" id="1213859"/>
    <lineage>
        <taxon>Eukaryota</taxon>
        <taxon>Fungi</taxon>
        <taxon>Dikarya</taxon>
        <taxon>Ascomycota</taxon>
        <taxon>Pezizomycotina</taxon>
        <taxon>Sordariomycetes</taxon>
        <taxon>Hypocreomycetidae</taxon>
        <taxon>Glomerellales</taxon>
        <taxon>Glomerellaceae</taxon>
        <taxon>Colletotrichum</taxon>
        <taxon>Colletotrichum gloeosporioides species complex</taxon>
    </lineage>
</organism>
<dbReference type="PANTHER" id="PTHR35394">
    <property type="entry name" value="DUF3176 DOMAIN-CONTAINING PROTEIN"/>
    <property type="match status" value="1"/>
</dbReference>
<gene>
    <name evidence="3" type="ORF">CGGC5_471</name>
</gene>
<evidence type="ECO:0000256" key="2">
    <source>
        <dbReference type="SAM" id="Phobius"/>
    </source>
</evidence>
<feature type="region of interest" description="Disordered" evidence="1">
    <location>
        <begin position="727"/>
        <end position="763"/>
    </location>
</feature>
<reference evidence="3" key="1">
    <citation type="submission" date="2012-08" db="EMBL/GenBank/DDBJ databases">
        <title>Genome analysis of Colletotrichum orbiculare and Colletotrichum fructicola.</title>
        <authorList>
            <person name="Gan P.H.P."/>
            <person name="Ikeda K."/>
            <person name="Irieda H."/>
            <person name="Narusaka M."/>
            <person name="O'Connell R.J."/>
            <person name="Narusaka Y."/>
            <person name="Takano Y."/>
            <person name="Kubo Y."/>
            <person name="Shirasu K."/>
        </authorList>
    </citation>
    <scope>NUCLEOTIDE SEQUENCE</scope>
    <source>
        <strain evidence="3">Nara gc5</strain>
    </source>
</reference>
<protein>
    <submittedName>
        <fullName evidence="3">Uncharacterized protein</fullName>
    </submittedName>
</protein>
<dbReference type="Pfam" id="PF11374">
    <property type="entry name" value="DUF3176"/>
    <property type="match status" value="1"/>
</dbReference>
<dbReference type="PANTHER" id="PTHR35394:SF5">
    <property type="entry name" value="DUF3176 DOMAIN-CONTAINING PROTEIN"/>
    <property type="match status" value="1"/>
</dbReference>